<dbReference type="EC" id="3.2.1.17" evidence="3"/>
<comment type="similarity">
    <text evidence="1">Belongs to the glycosyl hydrolase 25 family.</text>
</comment>
<organism evidence="3">
    <name type="scientific">uncultured Anaerotruncus sp</name>
    <dbReference type="NCBI Taxonomy" id="905011"/>
    <lineage>
        <taxon>Bacteria</taxon>
        <taxon>Bacillati</taxon>
        <taxon>Bacillota</taxon>
        <taxon>Clostridia</taxon>
        <taxon>Eubacteriales</taxon>
        <taxon>Oscillospiraceae</taxon>
        <taxon>Anaerotruncus</taxon>
        <taxon>environmental samples</taxon>
    </lineage>
</organism>
<dbReference type="SUPFAM" id="SSF51445">
    <property type="entry name" value="(Trans)glycosidases"/>
    <property type="match status" value="1"/>
</dbReference>
<protein>
    <submittedName>
        <fullName evidence="3">Autolytic lysozyme</fullName>
        <ecNumber evidence="3">3.2.1.17</ecNumber>
    </submittedName>
</protein>
<dbReference type="Pfam" id="PF01183">
    <property type="entry name" value="Glyco_hydro_25"/>
    <property type="match status" value="1"/>
</dbReference>
<dbReference type="GO" id="GO:0016052">
    <property type="term" value="P:carbohydrate catabolic process"/>
    <property type="evidence" value="ECO:0007669"/>
    <property type="project" value="TreeGrafter"/>
</dbReference>
<keyword evidence="2" id="KW-0175">Coiled coil</keyword>
<name>A0A6N2SXM3_9FIRM</name>
<keyword evidence="3" id="KW-0378">Hydrolase</keyword>
<sequence>MTEGIDISIYNARQGAIDWQEVRQAGKEFVMIRAGWANYAGQIYEDSTLQESVEGASQAGLQVGLYLYDYCADDAAHRTAAKNLVEIAGRFQGKLTMPLALDVEETSLPVLTDQGKTGLTNGVIAFCDELQRAKYYAMWYSYTAFIQQHLERDRLRPYDLWLADYRATPWNTPHGMLQYKGGGQCPGVQGPCDLDRAYKDYPAILKSAGLNHLEEENVDYKALYLESQQKLKEVEAEYDGLKQKVDQFVSSLNEA</sequence>
<dbReference type="InterPro" id="IPR017853">
    <property type="entry name" value="GH"/>
</dbReference>
<keyword evidence="3" id="KW-0326">Glycosidase</keyword>
<dbReference type="InterPro" id="IPR002053">
    <property type="entry name" value="Glyco_hydro_25"/>
</dbReference>
<evidence type="ECO:0000256" key="2">
    <source>
        <dbReference type="SAM" id="Coils"/>
    </source>
</evidence>
<dbReference type="GO" id="GO:0009253">
    <property type="term" value="P:peptidoglycan catabolic process"/>
    <property type="evidence" value="ECO:0007669"/>
    <property type="project" value="InterPro"/>
</dbReference>
<dbReference type="PANTHER" id="PTHR34135">
    <property type="entry name" value="LYSOZYME"/>
    <property type="match status" value="1"/>
</dbReference>
<gene>
    <name evidence="3" type="primary">lyc</name>
    <name evidence="3" type="ORF">AULFYP135_01115</name>
</gene>
<dbReference type="PROSITE" id="PS51904">
    <property type="entry name" value="GLYCOSYL_HYDROL_F25_2"/>
    <property type="match status" value="1"/>
</dbReference>
<dbReference type="Gene3D" id="3.20.20.80">
    <property type="entry name" value="Glycosidases"/>
    <property type="match status" value="1"/>
</dbReference>
<evidence type="ECO:0000313" key="3">
    <source>
        <dbReference type="EMBL" id="VYS96981.1"/>
    </source>
</evidence>
<dbReference type="PANTHER" id="PTHR34135:SF2">
    <property type="entry name" value="LYSOZYME"/>
    <property type="match status" value="1"/>
</dbReference>
<dbReference type="GO" id="GO:0003796">
    <property type="term" value="F:lysozyme activity"/>
    <property type="evidence" value="ECO:0007669"/>
    <property type="project" value="UniProtKB-EC"/>
</dbReference>
<dbReference type="AlphaFoldDB" id="A0A6N2SXM3"/>
<dbReference type="EMBL" id="CACRSL010000003">
    <property type="protein sequence ID" value="VYS96981.1"/>
    <property type="molecule type" value="Genomic_DNA"/>
</dbReference>
<accession>A0A6N2SXM3</accession>
<feature type="coiled-coil region" evidence="2">
    <location>
        <begin position="210"/>
        <end position="251"/>
    </location>
</feature>
<dbReference type="GO" id="GO:0016998">
    <property type="term" value="P:cell wall macromolecule catabolic process"/>
    <property type="evidence" value="ECO:0007669"/>
    <property type="project" value="InterPro"/>
</dbReference>
<proteinExistence type="inferred from homology"/>
<evidence type="ECO:0000256" key="1">
    <source>
        <dbReference type="ARBA" id="ARBA00010646"/>
    </source>
</evidence>
<reference evidence="3" key="1">
    <citation type="submission" date="2019-11" db="EMBL/GenBank/DDBJ databases">
        <authorList>
            <person name="Feng L."/>
        </authorList>
    </citation>
    <scope>NUCLEOTIDE SEQUENCE</scope>
    <source>
        <strain evidence="3">AundefinedLFYP135</strain>
    </source>
</reference>